<evidence type="ECO:0000313" key="2">
    <source>
        <dbReference type="EMBL" id="SAI72966.1"/>
    </source>
</evidence>
<dbReference type="OrthoDB" id="1666683at2"/>
<dbReference type="Gene3D" id="6.20.450.20">
    <property type="match status" value="1"/>
</dbReference>
<dbReference type="InterPro" id="IPR048851">
    <property type="entry name" value="PaaA2_dom"/>
</dbReference>
<proteinExistence type="predicted"/>
<reference evidence="2 3" key="1">
    <citation type="submission" date="2016-04" db="EMBL/GenBank/DDBJ databases">
        <authorList>
            <consortium name="Pathogen Informatics"/>
        </authorList>
    </citation>
    <scope>NUCLEOTIDE SEQUENCE [LARGE SCALE GENOMIC DNA]</scope>
    <source>
        <strain evidence="2 3">H050680373</strain>
    </source>
</reference>
<dbReference type="EMBL" id="FKIF01000008">
    <property type="protein sequence ID" value="SAI72966.1"/>
    <property type="molecule type" value="Genomic_DNA"/>
</dbReference>
<feature type="domain" description="Stability determinant" evidence="1">
    <location>
        <begin position="16"/>
        <end position="47"/>
    </location>
</feature>
<sequence>MGHTLSPIVSEFETEEQAARYDRWLRAKVQASRDDPRPPIPHDQAMARIREKLRRKLADEENSAG</sequence>
<dbReference type="Pfam" id="PF21217">
    <property type="entry name" value="PaaA2"/>
    <property type="match status" value="1"/>
</dbReference>
<name>A0A157SSS8_9BORD</name>
<gene>
    <name evidence="2" type="ORF">SAMEA3906486_04380</name>
</gene>
<protein>
    <recommendedName>
        <fullName evidence="1">Stability determinant domain-containing protein</fullName>
    </recommendedName>
</protein>
<dbReference type="AlphaFoldDB" id="A0A157SSS8"/>
<dbReference type="Proteomes" id="UP000076848">
    <property type="component" value="Unassembled WGS sequence"/>
</dbReference>
<keyword evidence="3" id="KW-1185">Reference proteome</keyword>
<evidence type="ECO:0000259" key="1">
    <source>
        <dbReference type="Pfam" id="PF21217"/>
    </source>
</evidence>
<dbReference type="STRING" id="288768.SAMEA3906486_04380"/>
<accession>A0A157SSS8</accession>
<evidence type="ECO:0000313" key="3">
    <source>
        <dbReference type="Proteomes" id="UP000076848"/>
    </source>
</evidence>
<organism evidence="2 3">
    <name type="scientific">Bordetella ansorpii</name>
    <dbReference type="NCBI Taxonomy" id="288768"/>
    <lineage>
        <taxon>Bacteria</taxon>
        <taxon>Pseudomonadati</taxon>
        <taxon>Pseudomonadota</taxon>
        <taxon>Betaproteobacteria</taxon>
        <taxon>Burkholderiales</taxon>
        <taxon>Alcaligenaceae</taxon>
        <taxon>Bordetella</taxon>
    </lineage>
</organism>